<name>A0A2A6BFW3_PRIPA</name>
<dbReference type="AlphaFoldDB" id="A0A2A6BFW3"/>
<dbReference type="EnsemblMetazoa" id="PPA36939.1">
    <property type="protein sequence ID" value="PPA36939.1"/>
    <property type="gene ID" value="WBGene00275308"/>
</dbReference>
<gene>
    <name evidence="1" type="primary">WBGene00275308</name>
</gene>
<reference evidence="1" key="2">
    <citation type="submission" date="2022-06" db="UniProtKB">
        <authorList>
            <consortium name="EnsemblMetazoa"/>
        </authorList>
    </citation>
    <scope>IDENTIFICATION</scope>
    <source>
        <strain evidence="1">PS312</strain>
    </source>
</reference>
<protein>
    <submittedName>
        <fullName evidence="1">Uncharacterized protein</fullName>
    </submittedName>
</protein>
<evidence type="ECO:0000313" key="2">
    <source>
        <dbReference type="Proteomes" id="UP000005239"/>
    </source>
</evidence>
<accession>A0A2A6BFW3</accession>
<evidence type="ECO:0000313" key="1">
    <source>
        <dbReference type="EnsemblMetazoa" id="PPA36939.1"/>
    </source>
</evidence>
<dbReference type="Proteomes" id="UP000005239">
    <property type="component" value="Unassembled WGS sequence"/>
</dbReference>
<sequence>MTQNVVAGMTMDMEQGNEESIAFNYACHLVRNYANVQTIVVSGKYDLLEISLVFCLLQLRLDVTPEQSAQLWVEEGEKAELTSLFFEPSFATCLLNILVSGSTSDLLKTRAIQVLVAGLSLPSNRFADMLIIAIDEINRENVVAALCNAMNATIRSNSPKADMIQSSCDLLSILVDNVATRFDVTIVARASSAHFPLNILFNESLETIMGAEHENVIRKLLIICKRLIDDPELQQSWSQDREQFNSLNMCTYHIVSPIAAEIVGMLGVERESDYSMQFANSFL</sequence>
<reference evidence="2" key="1">
    <citation type="journal article" date="2008" name="Nat. Genet.">
        <title>The Pristionchus pacificus genome provides a unique perspective on nematode lifestyle and parasitism.</title>
        <authorList>
            <person name="Dieterich C."/>
            <person name="Clifton S.W."/>
            <person name="Schuster L.N."/>
            <person name="Chinwalla A."/>
            <person name="Delehaunty K."/>
            <person name="Dinkelacker I."/>
            <person name="Fulton L."/>
            <person name="Fulton R."/>
            <person name="Godfrey J."/>
            <person name="Minx P."/>
            <person name="Mitreva M."/>
            <person name="Roeseler W."/>
            <person name="Tian H."/>
            <person name="Witte H."/>
            <person name="Yang S.P."/>
            <person name="Wilson R.K."/>
            <person name="Sommer R.J."/>
        </authorList>
    </citation>
    <scope>NUCLEOTIDE SEQUENCE [LARGE SCALE GENOMIC DNA]</scope>
    <source>
        <strain evidence="2">PS312</strain>
    </source>
</reference>
<proteinExistence type="predicted"/>
<organism evidence="1 2">
    <name type="scientific">Pristionchus pacificus</name>
    <name type="common">Parasitic nematode worm</name>
    <dbReference type="NCBI Taxonomy" id="54126"/>
    <lineage>
        <taxon>Eukaryota</taxon>
        <taxon>Metazoa</taxon>
        <taxon>Ecdysozoa</taxon>
        <taxon>Nematoda</taxon>
        <taxon>Chromadorea</taxon>
        <taxon>Rhabditida</taxon>
        <taxon>Rhabditina</taxon>
        <taxon>Diplogasteromorpha</taxon>
        <taxon>Diplogasteroidea</taxon>
        <taxon>Neodiplogasteridae</taxon>
        <taxon>Pristionchus</taxon>
    </lineage>
</organism>
<accession>A0A8R1YRW8</accession>
<keyword evidence="2" id="KW-1185">Reference proteome</keyword>